<evidence type="ECO:0000256" key="6">
    <source>
        <dbReference type="ARBA" id="ARBA00022679"/>
    </source>
</evidence>
<keyword evidence="11 13" id="KW-0472">Membrane</keyword>
<keyword evidence="5" id="KW-0328">Glycosyltransferase</keyword>
<dbReference type="PANTHER" id="PTHR23033">
    <property type="entry name" value="BETA1,3-GALACTOSYLTRANSFERASE"/>
    <property type="match status" value="1"/>
</dbReference>
<proteinExistence type="inferred from homology"/>
<evidence type="ECO:0000256" key="5">
    <source>
        <dbReference type="ARBA" id="ARBA00022676"/>
    </source>
</evidence>
<keyword evidence="16" id="KW-1185">Reference proteome</keyword>
<feature type="compositionally biased region" description="Polar residues" evidence="12">
    <location>
        <begin position="58"/>
        <end position="80"/>
    </location>
</feature>
<keyword evidence="8" id="KW-0547">Nucleotide-binding</keyword>
<evidence type="ECO:0000313" key="16">
    <source>
        <dbReference type="Proteomes" id="UP000809789"/>
    </source>
</evidence>
<sequence>MVSALLSSSPTPAAPTKRKLVLLFLGTSILSIFLFNHLHLALDWTGIRGLSSQCNNHGSLQHHNDPSTSEIGEGKTSSLSRLDEDDLCSSAPSGRNLMISFKMGASRMHYLLPTHLLTLARCATTNQLLISSDRDEIYAGHIVHDVLKNVSRDWKEMHEDFETYRMLEKYRTGGLRLETLYGTSGWLLDKWKYIPIALLAHALAPAHVEWFVFLEDDAAVSWTNLVAWLATLDPSQPRYIGRVFPVINSTLTFAHGGSGYVISRPGLERLVKARETEGAEAYDRRWENYTSTSCCGDIVTGAVMEEAGVVVEKSGGVLQMETLNTITFTNETWCQTPATQHHVDAYQINDLWRFQTAWVRKHGWHIPYTWSDLFRELAHENIKSPRKEWYNWREDIQYFASANESVWDSYDDVQKASVKSAENCAEACDHEVECLQWRWISGRCFLGTELVYGVASEQGAEFWMSGWHLERVERRMEEWGYCRGGGGYGK</sequence>
<dbReference type="GO" id="GO:0016020">
    <property type="term" value="C:membrane"/>
    <property type="evidence" value="ECO:0007669"/>
    <property type="project" value="UniProtKB-SubCell"/>
</dbReference>
<comment type="caution">
    <text evidence="15">The sequence shown here is derived from an EMBL/GenBank/DDBJ whole genome shotgun (WGS) entry which is preliminary data.</text>
</comment>
<dbReference type="PANTHER" id="PTHR23033:SF47">
    <property type="entry name" value="APPLE DOMAIN-CONTAINING PROTEIN-RELATED"/>
    <property type="match status" value="1"/>
</dbReference>
<evidence type="ECO:0000256" key="9">
    <source>
        <dbReference type="ARBA" id="ARBA00022968"/>
    </source>
</evidence>
<reference evidence="15" key="1">
    <citation type="submission" date="2021-07" db="EMBL/GenBank/DDBJ databases">
        <title>Elsinoe batatas strain:CRI-CJ2 Genome sequencing and assembly.</title>
        <authorList>
            <person name="Huang L."/>
        </authorList>
    </citation>
    <scope>NUCLEOTIDE SEQUENCE</scope>
    <source>
        <strain evidence="15">CRI-CJ2</strain>
    </source>
</reference>
<feature type="domain" description="Fringe-like glycosyltransferase" evidence="14">
    <location>
        <begin position="207"/>
        <end position="272"/>
    </location>
</feature>
<evidence type="ECO:0000256" key="4">
    <source>
        <dbReference type="ARBA" id="ARBA00012557"/>
    </source>
</evidence>
<evidence type="ECO:0000256" key="2">
    <source>
        <dbReference type="ARBA" id="ARBA00004922"/>
    </source>
</evidence>
<feature type="transmembrane region" description="Helical" evidence="13">
    <location>
        <begin position="20"/>
        <end position="42"/>
    </location>
</feature>
<dbReference type="Gene3D" id="3.50.4.10">
    <property type="entry name" value="Hepatocyte Growth Factor"/>
    <property type="match status" value="1"/>
</dbReference>
<protein>
    <recommendedName>
        <fullName evidence="4">N-acetylgalactosaminide beta-1,3-galactosyltransferase</fullName>
        <ecNumber evidence="4">2.4.1.122</ecNumber>
    </recommendedName>
</protein>
<dbReference type="OrthoDB" id="414175at2759"/>
<feature type="region of interest" description="Disordered" evidence="12">
    <location>
        <begin position="58"/>
        <end position="83"/>
    </location>
</feature>
<dbReference type="GO" id="GO:0000166">
    <property type="term" value="F:nucleotide binding"/>
    <property type="evidence" value="ECO:0007669"/>
    <property type="project" value="UniProtKB-KW"/>
</dbReference>
<dbReference type="EC" id="2.4.1.122" evidence="4"/>
<dbReference type="InterPro" id="IPR003378">
    <property type="entry name" value="Fringe-like_glycosylTrfase"/>
</dbReference>
<dbReference type="Proteomes" id="UP000809789">
    <property type="component" value="Unassembled WGS sequence"/>
</dbReference>
<keyword evidence="9" id="KW-0735">Signal-anchor</keyword>
<dbReference type="EMBL" id="JAESVG020000001">
    <property type="protein sequence ID" value="KAG8632107.1"/>
    <property type="molecule type" value="Genomic_DNA"/>
</dbReference>
<comment type="similarity">
    <text evidence="3">Belongs to the glycosyltransferase 31 family. Beta3-Gal-T subfamily.</text>
</comment>
<evidence type="ECO:0000256" key="1">
    <source>
        <dbReference type="ARBA" id="ARBA00004606"/>
    </source>
</evidence>
<accession>A0A8K0LA80</accession>
<organism evidence="15 16">
    <name type="scientific">Elsinoe batatas</name>
    <dbReference type="NCBI Taxonomy" id="2601811"/>
    <lineage>
        <taxon>Eukaryota</taxon>
        <taxon>Fungi</taxon>
        <taxon>Dikarya</taxon>
        <taxon>Ascomycota</taxon>
        <taxon>Pezizomycotina</taxon>
        <taxon>Dothideomycetes</taxon>
        <taxon>Dothideomycetidae</taxon>
        <taxon>Myriangiales</taxon>
        <taxon>Elsinoaceae</taxon>
        <taxon>Elsinoe</taxon>
    </lineage>
</organism>
<evidence type="ECO:0000256" key="7">
    <source>
        <dbReference type="ARBA" id="ARBA00022692"/>
    </source>
</evidence>
<dbReference type="GO" id="GO:0016263">
    <property type="term" value="F:glycoprotein-N-acetylgalactosamine 3-beta-galactosyltransferase activity"/>
    <property type="evidence" value="ECO:0007669"/>
    <property type="project" value="UniProtKB-EC"/>
</dbReference>
<evidence type="ECO:0000256" key="11">
    <source>
        <dbReference type="ARBA" id="ARBA00023136"/>
    </source>
</evidence>
<keyword evidence="10 13" id="KW-1133">Transmembrane helix</keyword>
<evidence type="ECO:0000256" key="8">
    <source>
        <dbReference type="ARBA" id="ARBA00022741"/>
    </source>
</evidence>
<comment type="pathway">
    <text evidence="2">Protein modification; protein glycosylation.</text>
</comment>
<keyword evidence="6" id="KW-0808">Transferase</keyword>
<dbReference type="InterPro" id="IPR026050">
    <property type="entry name" value="C1GALT1/C1GALT1_chp1"/>
</dbReference>
<evidence type="ECO:0000256" key="12">
    <source>
        <dbReference type="SAM" id="MobiDB-lite"/>
    </source>
</evidence>
<dbReference type="Pfam" id="PF02434">
    <property type="entry name" value="Fringe"/>
    <property type="match status" value="1"/>
</dbReference>
<keyword evidence="7 13" id="KW-0812">Transmembrane</keyword>
<dbReference type="Gene3D" id="3.90.550.50">
    <property type="match status" value="1"/>
</dbReference>
<comment type="subcellular location">
    <subcellularLocation>
        <location evidence="1">Membrane</location>
        <topology evidence="1">Single-pass type II membrane protein</topology>
    </subcellularLocation>
</comment>
<name>A0A8K0LA80_9PEZI</name>
<evidence type="ECO:0000259" key="14">
    <source>
        <dbReference type="Pfam" id="PF02434"/>
    </source>
</evidence>
<evidence type="ECO:0000256" key="10">
    <source>
        <dbReference type="ARBA" id="ARBA00022989"/>
    </source>
</evidence>
<evidence type="ECO:0000313" key="15">
    <source>
        <dbReference type="EMBL" id="KAG8632107.1"/>
    </source>
</evidence>
<evidence type="ECO:0000256" key="3">
    <source>
        <dbReference type="ARBA" id="ARBA00006462"/>
    </source>
</evidence>
<dbReference type="AlphaFoldDB" id="A0A8K0LA80"/>
<evidence type="ECO:0000256" key="13">
    <source>
        <dbReference type="SAM" id="Phobius"/>
    </source>
</evidence>
<gene>
    <name evidence="15" type="ORF">KVT40_001247</name>
</gene>